<evidence type="ECO:0000313" key="2">
    <source>
        <dbReference type="RefSeq" id="XP_010929400.1"/>
    </source>
</evidence>
<dbReference type="FunCoup" id="A0A6I9RNR2">
    <property type="interactions" value="2431"/>
</dbReference>
<dbReference type="AlphaFoldDB" id="A0A6I9RNR2"/>
<dbReference type="PANTHER" id="PTHR35510:SF1">
    <property type="entry name" value="DBH-LIKE MONOOXYGENASE"/>
    <property type="match status" value="1"/>
</dbReference>
<proteinExistence type="predicted"/>
<dbReference type="InParanoid" id="A0A6I9RNR2"/>
<dbReference type="OrthoDB" id="1937743at2759"/>
<gene>
    <name evidence="2" type="primary">LOC105050886</name>
</gene>
<dbReference type="GeneID" id="105050886"/>
<dbReference type="PANTHER" id="PTHR35510">
    <property type="entry name" value="DBH-LIKE MONOOXYGENASE"/>
    <property type="match status" value="1"/>
</dbReference>
<dbReference type="RefSeq" id="XP_010929400.1">
    <property type="nucleotide sequence ID" value="XM_010931098.3"/>
</dbReference>
<dbReference type="KEGG" id="egu:105050886"/>
<sequence>MAGFLSGKMKRKDLEEVYDDFSEFSLSSPARKIRRLDAELPPIMEEEDSAVPVAFEFEKQQLPRDLMSASSTMPESTSTMTDAVPVPALNEERALVLYKPVDAQLLLSPAQSNVSLRLSSDLIHGLKNQAFRSGNQIRIEDKSAVSSNRLAVVPWVPNQGSVVTTGSGVTKVESKVPQEPMEAEQIESVSMEVEEERDQAEQASIDEGAGGEGFHQWPQHCMTQLPPNTSTPIMWSW</sequence>
<accession>A0A6I9RNR2</accession>
<organism evidence="1 2">
    <name type="scientific">Elaeis guineensis var. tenera</name>
    <name type="common">Oil palm</name>
    <dbReference type="NCBI Taxonomy" id="51953"/>
    <lineage>
        <taxon>Eukaryota</taxon>
        <taxon>Viridiplantae</taxon>
        <taxon>Streptophyta</taxon>
        <taxon>Embryophyta</taxon>
        <taxon>Tracheophyta</taxon>
        <taxon>Spermatophyta</taxon>
        <taxon>Magnoliopsida</taxon>
        <taxon>Liliopsida</taxon>
        <taxon>Arecaceae</taxon>
        <taxon>Arecoideae</taxon>
        <taxon>Cocoseae</taxon>
        <taxon>Elaeidinae</taxon>
        <taxon>Elaeis</taxon>
    </lineage>
</organism>
<reference evidence="2" key="1">
    <citation type="submission" date="2025-08" db="UniProtKB">
        <authorList>
            <consortium name="RefSeq"/>
        </authorList>
    </citation>
    <scope>IDENTIFICATION</scope>
</reference>
<keyword evidence="1" id="KW-1185">Reference proteome</keyword>
<dbReference type="Proteomes" id="UP000504607">
    <property type="component" value="Chromosome 8"/>
</dbReference>
<name>A0A6I9RNR2_ELAGV</name>
<evidence type="ECO:0000313" key="1">
    <source>
        <dbReference type="Proteomes" id="UP000504607"/>
    </source>
</evidence>
<protein>
    <submittedName>
        <fullName evidence="2">Uncharacterized protein LOC105050886</fullName>
    </submittedName>
</protein>